<evidence type="ECO:0000256" key="3">
    <source>
        <dbReference type="ARBA" id="ARBA00022801"/>
    </source>
</evidence>
<dbReference type="GO" id="GO:0016485">
    <property type="term" value="P:protein processing"/>
    <property type="evidence" value="ECO:0007669"/>
    <property type="project" value="TreeGrafter"/>
</dbReference>
<dbReference type="CDD" id="cd04059">
    <property type="entry name" value="Peptidases_S8_Protein_convertases_Kexins_Furin-like"/>
    <property type="match status" value="1"/>
</dbReference>
<feature type="active site" description="Charge relay system" evidence="5">
    <location>
        <position position="98"/>
    </location>
</feature>
<dbReference type="OrthoDB" id="300641at2759"/>
<dbReference type="PROSITE" id="PS00138">
    <property type="entry name" value="SUBTILASE_SER"/>
    <property type="match status" value="1"/>
</dbReference>
<dbReference type="InterPro" id="IPR036852">
    <property type="entry name" value="Peptidase_S8/S53_dom_sf"/>
</dbReference>
<comment type="similarity">
    <text evidence="1">Belongs to the peptidase S8 family. Furin subfamily.</text>
</comment>
<proteinExistence type="inferred from homology"/>
<dbReference type="Gene3D" id="3.40.50.200">
    <property type="entry name" value="Peptidase S8/S53 domain"/>
    <property type="match status" value="1"/>
</dbReference>
<evidence type="ECO:0000256" key="2">
    <source>
        <dbReference type="ARBA" id="ARBA00022670"/>
    </source>
</evidence>
<evidence type="ECO:0000256" key="4">
    <source>
        <dbReference type="ARBA" id="ARBA00022825"/>
    </source>
</evidence>
<reference evidence="8" key="1">
    <citation type="submission" date="2019-05" db="EMBL/GenBank/DDBJ databases">
        <title>Annotation for the trematode Fasciolopsis buski.</title>
        <authorList>
            <person name="Choi Y.-J."/>
        </authorList>
    </citation>
    <scope>NUCLEOTIDE SEQUENCE</scope>
    <source>
        <strain evidence="8">HT</strain>
        <tissue evidence="8">Whole worm</tissue>
    </source>
</reference>
<dbReference type="PANTHER" id="PTHR42884">
    <property type="entry name" value="PROPROTEIN CONVERTASE SUBTILISIN/KEXIN-RELATED"/>
    <property type="match status" value="1"/>
</dbReference>
<organism evidence="8 9">
    <name type="scientific">Fasciolopsis buskii</name>
    <dbReference type="NCBI Taxonomy" id="27845"/>
    <lineage>
        <taxon>Eukaryota</taxon>
        <taxon>Metazoa</taxon>
        <taxon>Spiralia</taxon>
        <taxon>Lophotrochozoa</taxon>
        <taxon>Platyhelminthes</taxon>
        <taxon>Trematoda</taxon>
        <taxon>Digenea</taxon>
        <taxon>Plagiorchiida</taxon>
        <taxon>Echinostomata</taxon>
        <taxon>Echinostomatoidea</taxon>
        <taxon>Fasciolidae</taxon>
        <taxon>Fasciolopsis</taxon>
    </lineage>
</organism>
<evidence type="ECO:0000256" key="5">
    <source>
        <dbReference type="PROSITE-ProRule" id="PRU01240"/>
    </source>
</evidence>
<dbReference type="PROSITE" id="PS00137">
    <property type="entry name" value="SUBTILASE_HIS"/>
    <property type="match status" value="1"/>
</dbReference>
<gene>
    <name evidence="8" type="ORF">FBUS_05477</name>
</gene>
<dbReference type="InterPro" id="IPR022398">
    <property type="entry name" value="Peptidase_S8_His-AS"/>
</dbReference>
<protein>
    <submittedName>
        <fullName evidence="8">Neuroendocrine convertase 1</fullName>
    </submittedName>
</protein>
<evidence type="ECO:0000259" key="7">
    <source>
        <dbReference type="Pfam" id="PF00082"/>
    </source>
</evidence>
<keyword evidence="4 5" id="KW-0720">Serine protease</keyword>
<dbReference type="PROSITE" id="PS00136">
    <property type="entry name" value="SUBTILASE_ASP"/>
    <property type="match status" value="1"/>
</dbReference>
<dbReference type="GO" id="GO:0000139">
    <property type="term" value="C:Golgi membrane"/>
    <property type="evidence" value="ECO:0007669"/>
    <property type="project" value="TreeGrafter"/>
</dbReference>
<feature type="active site" description="Charge relay system" evidence="5">
    <location>
        <position position="273"/>
    </location>
</feature>
<comment type="caution">
    <text evidence="8">The sequence shown here is derived from an EMBL/GenBank/DDBJ whole genome shotgun (WGS) entry which is preliminary data.</text>
</comment>
<dbReference type="Pfam" id="PF00082">
    <property type="entry name" value="Peptidase_S8"/>
    <property type="match status" value="1"/>
</dbReference>
<dbReference type="SUPFAM" id="SSF52743">
    <property type="entry name" value="Subtilisin-like"/>
    <property type="match status" value="1"/>
</dbReference>
<evidence type="ECO:0000313" key="8">
    <source>
        <dbReference type="EMBL" id="KAA0193822.1"/>
    </source>
</evidence>
<dbReference type="GO" id="GO:0005802">
    <property type="term" value="C:trans-Golgi network"/>
    <property type="evidence" value="ECO:0007669"/>
    <property type="project" value="TreeGrafter"/>
</dbReference>
<dbReference type="AlphaFoldDB" id="A0A8E0S0Y6"/>
<evidence type="ECO:0000256" key="1">
    <source>
        <dbReference type="ARBA" id="ARBA00005325"/>
    </source>
</evidence>
<keyword evidence="2 5" id="KW-0645">Protease</keyword>
<feature type="domain" description="Peptidase S8/S53" evidence="7">
    <location>
        <begin position="44"/>
        <end position="288"/>
    </location>
</feature>
<dbReference type="GO" id="GO:0004252">
    <property type="term" value="F:serine-type endopeptidase activity"/>
    <property type="evidence" value="ECO:0007669"/>
    <property type="project" value="UniProtKB-UniRule"/>
</dbReference>
<dbReference type="PRINTS" id="PR00723">
    <property type="entry name" value="SUBTILISIN"/>
</dbReference>
<feature type="active site" description="Charge relay system" evidence="5">
    <location>
        <position position="53"/>
    </location>
</feature>
<evidence type="ECO:0000313" key="9">
    <source>
        <dbReference type="Proteomes" id="UP000728185"/>
    </source>
</evidence>
<accession>A0A8E0S0Y6</accession>
<keyword evidence="9" id="KW-1185">Reference proteome</keyword>
<feature type="region of interest" description="Disordered" evidence="6">
    <location>
        <begin position="77"/>
        <end position="96"/>
    </location>
</feature>
<dbReference type="EMBL" id="LUCM01004784">
    <property type="protein sequence ID" value="KAA0193822.1"/>
    <property type="molecule type" value="Genomic_DNA"/>
</dbReference>
<dbReference type="PANTHER" id="PTHR42884:SF14">
    <property type="entry name" value="NEUROENDOCRINE CONVERTASE 1"/>
    <property type="match status" value="1"/>
</dbReference>
<keyword evidence="3 5" id="KW-0378">Hydrolase</keyword>
<sequence>MSKNVSDLISFIIKFMKINDGKGVSTLIGYDINLYPAYLLGLTGRGVRVSIVDDGLDHEHCDILENFDPEISVNLVDPEDTKQSPRPPKAKMNKDNSHGTECAGLVAAVANNSRCSHGVAHKAKIGGVRVLGGTVTDTLEAESFSYKSSTVDIYCASWGPSDDGMTLDMPRCQTLKSIRNVWRQGRGGKGTLFVLACGNGGQFGDNCGADGFVGQPEVISVGALDETGSKAHYGESCASLRCSVPVGSLRSRGNILPTISINNECTLDFAGTSAAAPLAAGCFALALESK</sequence>
<dbReference type="InterPro" id="IPR034182">
    <property type="entry name" value="Kexin/furin"/>
</dbReference>
<dbReference type="PROSITE" id="PS51892">
    <property type="entry name" value="SUBTILASE"/>
    <property type="match status" value="1"/>
</dbReference>
<dbReference type="Proteomes" id="UP000728185">
    <property type="component" value="Unassembled WGS sequence"/>
</dbReference>
<evidence type="ECO:0000256" key="6">
    <source>
        <dbReference type="SAM" id="MobiDB-lite"/>
    </source>
</evidence>
<dbReference type="InterPro" id="IPR015500">
    <property type="entry name" value="Peptidase_S8_subtilisin-rel"/>
</dbReference>
<name>A0A8E0S0Y6_9TREM</name>
<dbReference type="InterPro" id="IPR023828">
    <property type="entry name" value="Peptidase_S8_Ser-AS"/>
</dbReference>
<dbReference type="InterPro" id="IPR023827">
    <property type="entry name" value="Peptidase_S8_Asp-AS"/>
</dbReference>
<dbReference type="InterPro" id="IPR000209">
    <property type="entry name" value="Peptidase_S8/S53_dom"/>
</dbReference>